<dbReference type="Gene3D" id="3.10.520.10">
    <property type="entry name" value="ApbE-like domains"/>
    <property type="match status" value="1"/>
</dbReference>
<evidence type="ECO:0000256" key="9">
    <source>
        <dbReference type="ARBA" id="ARBA00048540"/>
    </source>
</evidence>
<evidence type="ECO:0000256" key="5">
    <source>
        <dbReference type="ARBA" id="ARBA00022723"/>
    </source>
</evidence>
<evidence type="ECO:0000256" key="8">
    <source>
        <dbReference type="ARBA" id="ARBA00031306"/>
    </source>
</evidence>
<evidence type="ECO:0000256" key="3">
    <source>
        <dbReference type="ARBA" id="ARBA00022630"/>
    </source>
</evidence>
<dbReference type="InterPro" id="IPR003374">
    <property type="entry name" value="ApbE-like_sf"/>
</dbReference>
<feature type="binding site" evidence="11">
    <location>
        <position position="275"/>
    </location>
    <ligand>
        <name>Mg(2+)</name>
        <dbReference type="ChEBI" id="CHEBI:18420"/>
    </ligand>
</feature>
<keyword evidence="5 10" id="KW-0479">Metal-binding</keyword>
<feature type="binding site" evidence="11">
    <location>
        <position position="271"/>
    </location>
    <ligand>
        <name>Mg(2+)</name>
        <dbReference type="ChEBI" id="CHEBI:18420"/>
    </ligand>
</feature>
<keyword evidence="6 10" id="KW-0274">FAD</keyword>
<evidence type="ECO:0000313" key="12">
    <source>
        <dbReference type="EMBL" id="SOC16993.1"/>
    </source>
</evidence>
<dbReference type="EC" id="2.7.1.180" evidence="1 10"/>
<evidence type="ECO:0000256" key="10">
    <source>
        <dbReference type="PIRNR" id="PIRNR006268"/>
    </source>
</evidence>
<dbReference type="AlphaFoldDB" id="A0A285T6E2"/>
<dbReference type="SUPFAM" id="SSF143631">
    <property type="entry name" value="ApbE-like"/>
    <property type="match status" value="1"/>
</dbReference>
<keyword evidence="12" id="KW-0449">Lipoprotein</keyword>
<feature type="binding site" evidence="11">
    <location>
        <position position="167"/>
    </location>
    <ligand>
        <name>Mg(2+)</name>
        <dbReference type="ChEBI" id="CHEBI:18420"/>
    </ligand>
</feature>
<sequence>MARLTRRRFLTITAGLAGLGLAPARAEIHEWRGIALGASARILIAHPEAEAITAAAAAEIARLETVFSLTRADSALMRLNASGRLDDPPFELLDCLALCDAVHAATAGAFDPTVQPLWALYAERFSAGRAPSRAEIAQVLPRIGWGRVEVDSSCVTLAPGQALTLNGVAQGVIADRVAGLLRARGLSDILIDTGEFHALGGRPGGGGWPVRLAAGGEVELTNRGLASSSALGTSFDAAGRVGHILDPRTGQPAPPRWRLVTITAPQAGLADALSTAACLMPETADILAALAGFEGARLEHLA</sequence>
<keyword evidence="7 10" id="KW-0460">Magnesium</keyword>
<evidence type="ECO:0000256" key="2">
    <source>
        <dbReference type="ARBA" id="ARBA00016337"/>
    </source>
</evidence>
<gene>
    <name evidence="12" type="ORF">SAMN05877831_11542</name>
</gene>
<evidence type="ECO:0000256" key="1">
    <source>
        <dbReference type="ARBA" id="ARBA00011955"/>
    </source>
</evidence>
<comment type="similarity">
    <text evidence="10">Belongs to the ApbE family.</text>
</comment>
<evidence type="ECO:0000313" key="13">
    <source>
        <dbReference type="Proteomes" id="UP000219111"/>
    </source>
</evidence>
<dbReference type="PANTHER" id="PTHR30040">
    <property type="entry name" value="THIAMINE BIOSYNTHESIS LIPOPROTEIN APBE"/>
    <property type="match status" value="1"/>
</dbReference>
<dbReference type="GO" id="GO:0046872">
    <property type="term" value="F:metal ion binding"/>
    <property type="evidence" value="ECO:0007669"/>
    <property type="project" value="UniProtKB-UniRule"/>
</dbReference>
<dbReference type="PIRSF" id="PIRSF006268">
    <property type="entry name" value="ApbE"/>
    <property type="match status" value="1"/>
</dbReference>
<dbReference type="Pfam" id="PF02424">
    <property type="entry name" value="ApbE"/>
    <property type="match status" value="1"/>
</dbReference>
<dbReference type="InterPro" id="IPR006311">
    <property type="entry name" value="TAT_signal"/>
</dbReference>
<dbReference type="OrthoDB" id="9778595at2"/>
<dbReference type="InterPro" id="IPR024932">
    <property type="entry name" value="ApbE"/>
</dbReference>
<evidence type="ECO:0000256" key="7">
    <source>
        <dbReference type="ARBA" id="ARBA00022842"/>
    </source>
</evidence>
<proteinExistence type="inferred from homology"/>
<dbReference type="PROSITE" id="PS51318">
    <property type="entry name" value="TAT"/>
    <property type="match status" value="1"/>
</dbReference>
<dbReference type="Proteomes" id="UP000219111">
    <property type="component" value="Unassembled WGS sequence"/>
</dbReference>
<comment type="catalytic activity">
    <reaction evidence="9 10">
        <text>L-threonyl-[protein] + FAD = FMN-L-threonyl-[protein] + AMP + H(+)</text>
        <dbReference type="Rhea" id="RHEA:36847"/>
        <dbReference type="Rhea" id="RHEA-COMP:11060"/>
        <dbReference type="Rhea" id="RHEA-COMP:11061"/>
        <dbReference type="ChEBI" id="CHEBI:15378"/>
        <dbReference type="ChEBI" id="CHEBI:30013"/>
        <dbReference type="ChEBI" id="CHEBI:57692"/>
        <dbReference type="ChEBI" id="CHEBI:74257"/>
        <dbReference type="ChEBI" id="CHEBI:456215"/>
        <dbReference type="EC" id="2.7.1.180"/>
    </reaction>
</comment>
<keyword evidence="3 10" id="KW-0285">Flavoprotein</keyword>
<evidence type="ECO:0000256" key="6">
    <source>
        <dbReference type="ARBA" id="ARBA00022827"/>
    </source>
</evidence>
<dbReference type="EMBL" id="OBMT01000015">
    <property type="protein sequence ID" value="SOC16993.1"/>
    <property type="molecule type" value="Genomic_DNA"/>
</dbReference>
<protein>
    <recommendedName>
        <fullName evidence="2 10">FAD:protein FMN transferase</fullName>
        <ecNumber evidence="1 10">2.7.1.180</ecNumber>
    </recommendedName>
    <alternativeName>
        <fullName evidence="8 10">Flavin transferase</fullName>
    </alternativeName>
</protein>
<reference evidence="13" key="1">
    <citation type="submission" date="2017-08" db="EMBL/GenBank/DDBJ databases">
        <authorList>
            <person name="Varghese N."/>
            <person name="Submissions S."/>
        </authorList>
    </citation>
    <scope>NUCLEOTIDE SEQUENCE [LARGE SCALE GENOMIC DNA]</scope>
    <source>
        <strain evidence="13">JA276</strain>
    </source>
</reference>
<comment type="cofactor">
    <cofactor evidence="11">
        <name>Mg(2+)</name>
        <dbReference type="ChEBI" id="CHEBI:18420"/>
    </cofactor>
    <cofactor evidence="11">
        <name>Mn(2+)</name>
        <dbReference type="ChEBI" id="CHEBI:29035"/>
    </cofactor>
    <text evidence="11">Magnesium. Can also use manganese.</text>
</comment>
<dbReference type="GO" id="GO:0016740">
    <property type="term" value="F:transferase activity"/>
    <property type="evidence" value="ECO:0007669"/>
    <property type="project" value="UniProtKB-UniRule"/>
</dbReference>
<name>A0A285T6E2_9RHOB</name>
<dbReference type="RefSeq" id="WP_097071098.1">
    <property type="nucleotide sequence ID" value="NZ_OBMT01000015.1"/>
</dbReference>
<accession>A0A285T6E2</accession>
<dbReference type="PANTHER" id="PTHR30040:SF2">
    <property type="entry name" value="FAD:PROTEIN FMN TRANSFERASE"/>
    <property type="match status" value="1"/>
</dbReference>
<evidence type="ECO:0000256" key="4">
    <source>
        <dbReference type="ARBA" id="ARBA00022679"/>
    </source>
</evidence>
<evidence type="ECO:0000256" key="11">
    <source>
        <dbReference type="PIRSR" id="PIRSR006268-2"/>
    </source>
</evidence>
<keyword evidence="4 10" id="KW-0808">Transferase</keyword>
<keyword evidence="13" id="KW-1185">Reference proteome</keyword>
<organism evidence="12 13">
    <name type="scientific">Rhodobacter maris</name>
    <dbReference type="NCBI Taxonomy" id="446682"/>
    <lineage>
        <taxon>Bacteria</taxon>
        <taxon>Pseudomonadati</taxon>
        <taxon>Pseudomonadota</taxon>
        <taxon>Alphaproteobacteria</taxon>
        <taxon>Rhodobacterales</taxon>
        <taxon>Rhodobacter group</taxon>
        <taxon>Rhodobacter</taxon>
    </lineage>
</organism>